<protein>
    <submittedName>
        <fullName evidence="2">Protease complex subunit PrcB family protein</fullName>
    </submittedName>
</protein>
<feature type="domain" description="PrcB C-terminal" evidence="1">
    <location>
        <begin position="73"/>
        <end position="130"/>
    </location>
</feature>
<proteinExistence type="predicted"/>
<keyword evidence="2" id="KW-0378">Hydrolase</keyword>
<dbReference type="GO" id="GO:0006508">
    <property type="term" value="P:proteolysis"/>
    <property type="evidence" value="ECO:0007669"/>
    <property type="project" value="UniProtKB-KW"/>
</dbReference>
<dbReference type="GO" id="GO:0008233">
    <property type="term" value="F:peptidase activity"/>
    <property type="evidence" value="ECO:0007669"/>
    <property type="project" value="UniProtKB-KW"/>
</dbReference>
<comment type="caution">
    <text evidence="2">The sequence shown here is derived from an EMBL/GenBank/DDBJ whole genome shotgun (WGS) entry which is preliminary data.</text>
</comment>
<dbReference type="Proteomes" id="UP000255036">
    <property type="component" value="Unassembled WGS sequence"/>
</dbReference>
<dbReference type="InterPro" id="IPR025748">
    <property type="entry name" value="PrcB_C_dom"/>
</dbReference>
<keyword evidence="2" id="KW-0645">Protease</keyword>
<dbReference type="AlphaFoldDB" id="A0A371AV45"/>
<evidence type="ECO:0000313" key="3">
    <source>
        <dbReference type="Proteomes" id="UP000255036"/>
    </source>
</evidence>
<name>A0A371AV45_9FIRM</name>
<keyword evidence="3" id="KW-1185">Reference proteome</keyword>
<reference evidence="2 3" key="1">
    <citation type="submission" date="2018-07" db="EMBL/GenBank/DDBJ databases">
        <title>Anaerosacharophilus polymeroproducens gen. nov. sp. nov., an anaerobic bacterium isolated from salt field.</title>
        <authorList>
            <person name="Kim W."/>
            <person name="Yang S.-H."/>
            <person name="Oh J."/>
            <person name="Lee J.-H."/>
            <person name="Kwon K.K."/>
        </authorList>
    </citation>
    <scope>NUCLEOTIDE SEQUENCE [LARGE SCALE GENOMIC DNA]</scope>
    <source>
        <strain evidence="2 3">MCWD5</strain>
    </source>
</reference>
<dbReference type="EMBL" id="QRCT01000026">
    <property type="protein sequence ID" value="RDU23454.1"/>
    <property type="molecule type" value="Genomic_DNA"/>
</dbReference>
<dbReference type="OrthoDB" id="422698at2"/>
<evidence type="ECO:0000313" key="2">
    <source>
        <dbReference type="EMBL" id="RDU23454.1"/>
    </source>
</evidence>
<organism evidence="2 3">
    <name type="scientific">Anaerosacchariphilus polymeriproducens</name>
    <dbReference type="NCBI Taxonomy" id="1812858"/>
    <lineage>
        <taxon>Bacteria</taxon>
        <taxon>Bacillati</taxon>
        <taxon>Bacillota</taxon>
        <taxon>Clostridia</taxon>
        <taxon>Lachnospirales</taxon>
        <taxon>Lachnospiraceae</taxon>
        <taxon>Anaerosacchariphilus</taxon>
    </lineage>
</organism>
<dbReference type="PROSITE" id="PS51257">
    <property type="entry name" value="PROKAR_LIPOPROTEIN"/>
    <property type="match status" value="1"/>
</dbReference>
<accession>A0A371AV45</accession>
<gene>
    <name evidence="2" type="ORF">DWV06_09630</name>
</gene>
<dbReference type="Pfam" id="PF14343">
    <property type="entry name" value="PrcB_C"/>
    <property type="match status" value="1"/>
</dbReference>
<evidence type="ECO:0000259" key="1">
    <source>
        <dbReference type="Pfam" id="PF14343"/>
    </source>
</evidence>
<sequence length="139" mass="15926">MDSVFKKIFIVISVSILLISISGCSVEKADKNKQSDLEFTVVKDEVIPKELKRSIEEKQESEFKLTYTEGEYLYIAIGYGEQETSGYSIQVNELYTTSNAIYLDTTLLGPKKDETVHETLTYPYLVLKTEYLDKKVIFL</sequence>